<feature type="non-terminal residue" evidence="1">
    <location>
        <position position="1"/>
    </location>
</feature>
<sequence>RITGNWTTPDSLEDKIHEVCRCRVQHPTMQAVDLIDSMGECLNSCNR</sequence>
<name>A0A0L6U7Y8_9BASI</name>
<dbReference type="EMBL" id="LAVV01014540">
    <property type="protein sequence ID" value="KNZ44669.1"/>
    <property type="molecule type" value="Genomic_DNA"/>
</dbReference>
<evidence type="ECO:0000313" key="1">
    <source>
        <dbReference type="EMBL" id="KNZ44669.1"/>
    </source>
</evidence>
<dbReference type="OrthoDB" id="2506489at2759"/>
<proteinExistence type="predicted"/>
<dbReference type="VEuPathDB" id="FungiDB:VP01_8942g1"/>
<protein>
    <submittedName>
        <fullName evidence="1">Uncharacterized protein</fullName>
    </submittedName>
</protein>
<evidence type="ECO:0000313" key="2">
    <source>
        <dbReference type="Proteomes" id="UP000037035"/>
    </source>
</evidence>
<accession>A0A0L6U7Y8</accession>
<dbReference type="Proteomes" id="UP000037035">
    <property type="component" value="Unassembled WGS sequence"/>
</dbReference>
<keyword evidence="2" id="KW-1185">Reference proteome</keyword>
<organism evidence="1 2">
    <name type="scientific">Puccinia sorghi</name>
    <dbReference type="NCBI Taxonomy" id="27349"/>
    <lineage>
        <taxon>Eukaryota</taxon>
        <taxon>Fungi</taxon>
        <taxon>Dikarya</taxon>
        <taxon>Basidiomycota</taxon>
        <taxon>Pucciniomycotina</taxon>
        <taxon>Pucciniomycetes</taxon>
        <taxon>Pucciniales</taxon>
        <taxon>Pucciniaceae</taxon>
        <taxon>Puccinia</taxon>
    </lineage>
</organism>
<dbReference type="AlphaFoldDB" id="A0A0L6U7Y8"/>
<reference evidence="1 2" key="1">
    <citation type="submission" date="2015-08" db="EMBL/GenBank/DDBJ databases">
        <title>Next Generation Sequencing and Analysis of the Genome of Puccinia sorghi L Schw, the Causal Agent of Maize Common Rust.</title>
        <authorList>
            <person name="Rochi L."/>
            <person name="Burguener G."/>
            <person name="Darino M."/>
            <person name="Turjanski A."/>
            <person name="Kreff E."/>
            <person name="Dieguez M.J."/>
            <person name="Sacco F."/>
        </authorList>
    </citation>
    <scope>NUCLEOTIDE SEQUENCE [LARGE SCALE GENOMIC DNA]</scope>
    <source>
        <strain evidence="1 2">RO10H11247</strain>
    </source>
</reference>
<gene>
    <name evidence="1" type="ORF">VP01_8942g1</name>
</gene>
<comment type="caution">
    <text evidence="1">The sequence shown here is derived from an EMBL/GenBank/DDBJ whole genome shotgun (WGS) entry which is preliminary data.</text>
</comment>